<dbReference type="eggNOG" id="ENOG50339MR">
    <property type="taxonomic scope" value="Bacteria"/>
</dbReference>
<dbReference type="HOGENOM" id="CLU_833876_0_0_5"/>
<sequence length="342" mass="36763">MRTLTLHVGMGKTGTTAIQNALRAAAPALRGRGVFCCDHWLLSGTMGGSGFAGADEFAHLLGVDPPGFAARLGRIFDAGNEMLTLSNEIIWSNEALVSAWDAVGAFAADFATAGGCARIVLYLRHQLDWLVSAYLQWCVKDKLTPGRVIDFERYRAESAALLDYPALVTRWRQAASPAEVIVRPYEPGIDAVADFASVAGIEGMLVGDRAHPTPGYTAHVLTKLIGDQHDEPHLAGDLIELLARAGVYQRDFHPVDPCLIDLTDEAAAAIAGEYDARNEALIPLCGFAPRRGGVPPQLGRRPHSGPVNTDLIAALLELLLHQHRELAAQRGRIEALEARLGT</sequence>
<dbReference type="SUPFAM" id="SSF52540">
    <property type="entry name" value="P-loop containing nucleoside triphosphate hydrolases"/>
    <property type="match status" value="1"/>
</dbReference>
<dbReference type="AlphaFoldDB" id="A5G1M1"/>
<organism evidence="1 2">
    <name type="scientific">Acidiphilium cryptum (strain JF-5)</name>
    <dbReference type="NCBI Taxonomy" id="349163"/>
    <lineage>
        <taxon>Bacteria</taxon>
        <taxon>Pseudomonadati</taxon>
        <taxon>Pseudomonadota</taxon>
        <taxon>Alphaproteobacteria</taxon>
        <taxon>Acetobacterales</taxon>
        <taxon>Acidocellaceae</taxon>
        <taxon>Acidiphilium</taxon>
    </lineage>
</organism>
<dbReference type="KEGG" id="acr:Acry_2562"/>
<gene>
    <name evidence="1" type="ordered locus">Acry_2562</name>
</gene>
<dbReference type="Proteomes" id="UP000000245">
    <property type="component" value="Chromosome"/>
</dbReference>
<evidence type="ECO:0000313" key="2">
    <source>
        <dbReference type="Proteomes" id="UP000000245"/>
    </source>
</evidence>
<proteinExistence type="predicted"/>
<reference evidence="1 2" key="1">
    <citation type="submission" date="2007-05" db="EMBL/GenBank/DDBJ databases">
        <title>Complete sequence of chromosome of Acidiphilium cryptum JF-5.</title>
        <authorList>
            <consortium name="US DOE Joint Genome Institute"/>
            <person name="Copeland A."/>
            <person name="Lucas S."/>
            <person name="Lapidus A."/>
            <person name="Barry K."/>
            <person name="Detter J.C."/>
            <person name="Glavina del Rio T."/>
            <person name="Hammon N."/>
            <person name="Israni S."/>
            <person name="Dalin E."/>
            <person name="Tice H."/>
            <person name="Pitluck S."/>
            <person name="Sims D."/>
            <person name="Brettin T."/>
            <person name="Bruce D."/>
            <person name="Han C."/>
            <person name="Schmutz J."/>
            <person name="Larimer F."/>
            <person name="Land M."/>
            <person name="Hauser L."/>
            <person name="Kyrpides N."/>
            <person name="Kim E."/>
            <person name="Magnuson T."/>
            <person name="Richardson P."/>
        </authorList>
    </citation>
    <scope>NUCLEOTIDE SEQUENCE [LARGE SCALE GENOMIC DNA]</scope>
    <source>
        <strain evidence="1 2">JF-5</strain>
    </source>
</reference>
<evidence type="ECO:0000313" key="1">
    <source>
        <dbReference type="EMBL" id="ABQ31753.1"/>
    </source>
</evidence>
<name>A5G1M1_ACICJ</name>
<dbReference type="InterPro" id="IPR027417">
    <property type="entry name" value="P-loop_NTPase"/>
</dbReference>
<dbReference type="STRING" id="349163.Acry_2562"/>
<accession>A5G1M1</accession>
<dbReference type="RefSeq" id="WP_012040143.1">
    <property type="nucleotide sequence ID" value="NC_009484.1"/>
</dbReference>
<protein>
    <submittedName>
        <fullName evidence="1">Uncharacterized protein</fullName>
    </submittedName>
</protein>
<dbReference type="Gene3D" id="3.40.50.300">
    <property type="entry name" value="P-loop containing nucleotide triphosphate hydrolases"/>
    <property type="match status" value="1"/>
</dbReference>
<dbReference type="EMBL" id="CP000697">
    <property type="protein sequence ID" value="ABQ31753.1"/>
    <property type="molecule type" value="Genomic_DNA"/>
</dbReference>
<keyword evidence="2" id="KW-1185">Reference proteome</keyword>